<dbReference type="Proteomes" id="UP001324427">
    <property type="component" value="Unassembled WGS sequence"/>
</dbReference>
<evidence type="ECO:0000313" key="1">
    <source>
        <dbReference type="EMBL" id="KAK4546288.1"/>
    </source>
</evidence>
<keyword evidence="2" id="KW-1185">Reference proteome</keyword>
<proteinExistence type="predicted"/>
<comment type="caution">
    <text evidence="1">The sequence shown here is derived from an EMBL/GenBank/DDBJ whole genome shotgun (WGS) entry which is preliminary data.</text>
</comment>
<evidence type="ECO:0000313" key="2">
    <source>
        <dbReference type="Proteomes" id="UP001324427"/>
    </source>
</evidence>
<accession>A0AAV9JMJ9</accession>
<name>A0AAV9JMJ9_9PEZI</name>
<reference evidence="1 2" key="1">
    <citation type="submission" date="2021-11" db="EMBL/GenBank/DDBJ databases">
        <title>Black yeast isolated from Biological Soil Crust.</title>
        <authorList>
            <person name="Kurbessoian T."/>
        </authorList>
    </citation>
    <scope>NUCLEOTIDE SEQUENCE [LARGE SCALE GENOMIC DNA]</scope>
    <source>
        <strain evidence="1 2">CCFEE 5522</strain>
    </source>
</reference>
<protein>
    <submittedName>
        <fullName evidence="1">Uncharacterized protein</fullName>
    </submittedName>
</protein>
<gene>
    <name evidence="1" type="ORF">LTR36_001965</name>
</gene>
<dbReference type="AlphaFoldDB" id="A0AAV9JMJ9"/>
<dbReference type="EMBL" id="JAVFHQ010000015">
    <property type="protein sequence ID" value="KAK4546288.1"/>
    <property type="molecule type" value="Genomic_DNA"/>
</dbReference>
<organism evidence="1 2">
    <name type="scientific">Oleoguttula mirabilis</name>
    <dbReference type="NCBI Taxonomy" id="1507867"/>
    <lineage>
        <taxon>Eukaryota</taxon>
        <taxon>Fungi</taxon>
        <taxon>Dikarya</taxon>
        <taxon>Ascomycota</taxon>
        <taxon>Pezizomycotina</taxon>
        <taxon>Dothideomycetes</taxon>
        <taxon>Dothideomycetidae</taxon>
        <taxon>Mycosphaerellales</taxon>
        <taxon>Teratosphaeriaceae</taxon>
        <taxon>Oleoguttula</taxon>
    </lineage>
</organism>
<sequence length="106" mass="11274">MGYVQPVVLAIHQEIVTHYVRPVTEVLIIETFTILPNMTYSAPHGSNNMTTYNGTFGGGSNTTYNATSINSAFGTGTAPRRNFTLPATLDTAAHHLPTGTAGTAVY</sequence>